<dbReference type="PANTHER" id="PTHR34512">
    <property type="entry name" value="CELL SURFACE PROTEIN"/>
    <property type="match status" value="1"/>
</dbReference>
<evidence type="ECO:0000259" key="5">
    <source>
        <dbReference type="Pfam" id="PF13360"/>
    </source>
</evidence>
<dbReference type="GO" id="GO:0051205">
    <property type="term" value="P:protein insertion into membrane"/>
    <property type="evidence" value="ECO:0007669"/>
    <property type="project" value="UniProtKB-UniRule"/>
</dbReference>
<dbReference type="InterPro" id="IPR002372">
    <property type="entry name" value="PQQ_rpt_dom"/>
</dbReference>
<evidence type="ECO:0000313" key="7">
    <source>
        <dbReference type="Proteomes" id="UP000315439"/>
    </source>
</evidence>
<dbReference type="EMBL" id="VIKS01000009">
    <property type="protein sequence ID" value="TQV86893.1"/>
    <property type="molecule type" value="Genomic_DNA"/>
</dbReference>
<dbReference type="OrthoDB" id="5173551at2"/>
<reference evidence="6 7" key="1">
    <citation type="submission" date="2019-07" db="EMBL/GenBank/DDBJ databases">
        <title>Draft genome for Aliikangiella sp. M105.</title>
        <authorList>
            <person name="Wang G."/>
        </authorList>
    </citation>
    <scope>NUCLEOTIDE SEQUENCE [LARGE SCALE GENOMIC DNA]</scope>
    <source>
        <strain evidence="6 7">M105</strain>
    </source>
</reference>
<dbReference type="InterPro" id="IPR018391">
    <property type="entry name" value="PQQ_b-propeller_rpt"/>
</dbReference>
<dbReference type="InterPro" id="IPR011047">
    <property type="entry name" value="Quinoprotein_ADH-like_sf"/>
</dbReference>
<accession>A0A545UBU2</accession>
<keyword evidence="2 4" id="KW-0472">Membrane</keyword>
<keyword evidence="3 4" id="KW-0998">Cell outer membrane</keyword>
<organism evidence="6 7">
    <name type="scientific">Aliikangiella coralliicola</name>
    <dbReference type="NCBI Taxonomy" id="2592383"/>
    <lineage>
        <taxon>Bacteria</taxon>
        <taxon>Pseudomonadati</taxon>
        <taxon>Pseudomonadota</taxon>
        <taxon>Gammaproteobacteria</taxon>
        <taxon>Oceanospirillales</taxon>
        <taxon>Pleioneaceae</taxon>
        <taxon>Aliikangiella</taxon>
    </lineage>
</organism>
<keyword evidence="4" id="KW-0449">Lipoprotein</keyword>
<protein>
    <recommendedName>
        <fullName evidence="4">Outer membrane protein assembly factor BamB</fullName>
    </recommendedName>
</protein>
<dbReference type="Pfam" id="PF13360">
    <property type="entry name" value="PQQ_2"/>
    <property type="match status" value="1"/>
</dbReference>
<dbReference type="PANTHER" id="PTHR34512:SF30">
    <property type="entry name" value="OUTER MEMBRANE PROTEIN ASSEMBLY FACTOR BAMB"/>
    <property type="match status" value="1"/>
</dbReference>
<dbReference type="Gene3D" id="2.130.10.10">
    <property type="entry name" value="YVTN repeat-like/Quinoprotein amine dehydrogenase"/>
    <property type="match status" value="1"/>
</dbReference>
<evidence type="ECO:0000256" key="4">
    <source>
        <dbReference type="HAMAP-Rule" id="MF_00923"/>
    </source>
</evidence>
<comment type="similarity">
    <text evidence="4">Belongs to the BamB family.</text>
</comment>
<keyword evidence="7" id="KW-1185">Reference proteome</keyword>
<dbReference type="SUPFAM" id="SSF50998">
    <property type="entry name" value="Quinoprotein alcohol dehydrogenase-like"/>
    <property type="match status" value="1"/>
</dbReference>
<comment type="function">
    <text evidence="4">Part of the outer membrane protein assembly complex, which is involved in assembly and insertion of beta-barrel proteins into the outer membrane.</text>
</comment>
<dbReference type="PROSITE" id="PS51257">
    <property type="entry name" value="PROKAR_LIPOPROTEIN"/>
    <property type="match status" value="1"/>
</dbReference>
<comment type="subunit">
    <text evidence="4">Part of the Bam complex.</text>
</comment>
<dbReference type="RefSeq" id="WP_142894345.1">
    <property type="nucleotide sequence ID" value="NZ_ML660165.1"/>
</dbReference>
<evidence type="ECO:0000313" key="6">
    <source>
        <dbReference type="EMBL" id="TQV86893.1"/>
    </source>
</evidence>
<dbReference type="InterPro" id="IPR015943">
    <property type="entry name" value="WD40/YVTN_repeat-like_dom_sf"/>
</dbReference>
<comment type="caution">
    <text evidence="6">The sequence shown here is derived from an EMBL/GenBank/DDBJ whole genome shotgun (WGS) entry which is preliminary data.</text>
</comment>
<evidence type="ECO:0000256" key="1">
    <source>
        <dbReference type="ARBA" id="ARBA00022729"/>
    </source>
</evidence>
<dbReference type="Proteomes" id="UP000315439">
    <property type="component" value="Unassembled WGS sequence"/>
</dbReference>
<dbReference type="AlphaFoldDB" id="A0A545UBU2"/>
<dbReference type="HAMAP" id="MF_00923">
    <property type="entry name" value="OM_assembly_BamB"/>
    <property type="match status" value="1"/>
</dbReference>
<evidence type="ECO:0000256" key="3">
    <source>
        <dbReference type="ARBA" id="ARBA00023237"/>
    </source>
</evidence>
<feature type="domain" description="Pyrrolo-quinoline quinone repeat" evidence="5">
    <location>
        <begin position="73"/>
        <end position="304"/>
    </location>
</feature>
<dbReference type="GO" id="GO:0043165">
    <property type="term" value="P:Gram-negative-bacterium-type cell outer membrane assembly"/>
    <property type="evidence" value="ECO:0007669"/>
    <property type="project" value="UniProtKB-UniRule"/>
</dbReference>
<keyword evidence="1 4" id="KW-0732">Signal</keyword>
<gene>
    <name evidence="4 6" type="primary">bamB</name>
    <name evidence="6" type="ORF">FLL46_13835</name>
</gene>
<comment type="subcellular location">
    <subcellularLocation>
        <location evidence="4">Cell outer membrane</location>
        <topology evidence="4">Lipid-anchor</topology>
    </subcellularLocation>
</comment>
<sequence length="378" mass="40922">MRLIFWGIIVAVILVSGCSDEVDIYEPDPLVELDNQFETEELWSVSIGDGTTDTTVKVSPVFAYGKIFVAENSGQIAAVNHENGDIVWRTELETEIGGGPAVANDLVAVGTQHGELVVLSAEDGSIKWRKSVSSEVISSPAIGDGYVVVNSVDGKITAFDAETGEQKWFYDQLIPSLTLRGNSSPVIAGGGAISGFSNGKLAVFLLQNGRMAWEKTITAPIGRSEIQKLVDVDIRPQVAGANIYVASYNGNLASLDARNGEVNWQRELSTFQEITVSELILLVTHENSFVSAVNRDNGIILWTQKSLHRRQLTPPVAVGDKVAAADFEGYLHWFSRQNGEMLSREQIDSDGISAAPLVIEDKIILLGNSGTLYAVKQE</sequence>
<evidence type="ECO:0000256" key="2">
    <source>
        <dbReference type="ARBA" id="ARBA00023136"/>
    </source>
</evidence>
<dbReference type="NCBIfam" id="TIGR03300">
    <property type="entry name" value="assembly_YfgL"/>
    <property type="match status" value="1"/>
</dbReference>
<proteinExistence type="inferred from homology"/>
<dbReference type="InterPro" id="IPR017687">
    <property type="entry name" value="BamB"/>
</dbReference>
<name>A0A545UBU2_9GAMM</name>
<dbReference type="SMART" id="SM00564">
    <property type="entry name" value="PQQ"/>
    <property type="match status" value="6"/>
</dbReference>
<dbReference type="GO" id="GO:0009279">
    <property type="term" value="C:cell outer membrane"/>
    <property type="evidence" value="ECO:0007669"/>
    <property type="project" value="UniProtKB-SubCell"/>
</dbReference>
<keyword evidence="4" id="KW-0564">Palmitate</keyword>